<dbReference type="EMBL" id="VILF01000005">
    <property type="protein sequence ID" value="MTJ45465.1"/>
    <property type="molecule type" value="Genomic_DNA"/>
</dbReference>
<comment type="caution">
    <text evidence="1">The sequence shown here is derived from an EMBL/GenBank/DDBJ whole genome shotgun (WGS) entry which is preliminary data.</text>
</comment>
<keyword evidence="2" id="KW-1185">Reference proteome</keyword>
<accession>A0ACC7SAN8</accession>
<dbReference type="Proteomes" id="UP001517388">
    <property type="component" value="Unassembled WGS sequence"/>
</dbReference>
<protein>
    <submittedName>
        <fullName evidence="1">Uncharacterized protein</fullName>
    </submittedName>
</protein>
<organism evidence="1 2">
    <name type="scientific">Dolichospermum flos-aquae UHCC 0037</name>
    <dbReference type="NCBI Taxonomy" id="2590026"/>
    <lineage>
        <taxon>Bacteria</taxon>
        <taxon>Bacillati</taxon>
        <taxon>Cyanobacteriota</taxon>
        <taxon>Cyanophyceae</taxon>
        <taxon>Nostocales</taxon>
        <taxon>Aphanizomenonaceae</taxon>
        <taxon>Dolichospermum</taxon>
    </lineage>
</organism>
<evidence type="ECO:0000313" key="2">
    <source>
        <dbReference type="Proteomes" id="UP001517388"/>
    </source>
</evidence>
<reference evidence="2" key="1">
    <citation type="journal article" date="2020" name="Toxins">
        <title>Phylogenomic Analysis of Secondary Metabolism in the Toxic Cyanobacterial Genera Anabaena, Dolichospermum and Aphanizomenon.</title>
        <authorList>
            <person name="Oesterholm J."/>
            <person name="Popin R.V."/>
            <person name="Fewer D.P."/>
            <person name="Sivonen K."/>
        </authorList>
    </citation>
    <scope>NUCLEOTIDE SEQUENCE [LARGE SCALE GENOMIC DNA]</scope>
    <source>
        <strain evidence="2">UHCC 0037</strain>
    </source>
</reference>
<gene>
    <name evidence="1" type="ORF">FJR39_21000</name>
</gene>
<evidence type="ECO:0000313" key="1">
    <source>
        <dbReference type="EMBL" id="MTJ45465.1"/>
    </source>
</evidence>
<name>A0ACC7SAN8_DOLFA</name>
<proteinExistence type="predicted"/>
<sequence>MATPRFAIRQIKISNSPPKIIQSHPENPQILDILIWLRHASTIRQIKISNSPPKIIQQHPENPQILDILIWLRHASLSDK</sequence>